<evidence type="ECO:0008006" key="3">
    <source>
        <dbReference type="Google" id="ProtNLM"/>
    </source>
</evidence>
<dbReference type="Proteomes" id="UP000463857">
    <property type="component" value="Chromosome"/>
</dbReference>
<reference evidence="1 2" key="1">
    <citation type="journal article" date="2018" name="Int. J. Syst. Evol. Microbiol.">
        <title>Epidermidibacterium keratini gen. nov., sp. nov., a member of the family Sporichthyaceae, isolated from keratin epidermis.</title>
        <authorList>
            <person name="Lee D.G."/>
            <person name="Trujillo M.E."/>
            <person name="Kang S."/>
            <person name="Nam J.J."/>
            <person name="Kim Y.J."/>
        </authorList>
    </citation>
    <scope>NUCLEOTIDE SEQUENCE [LARGE SCALE GENOMIC DNA]</scope>
    <source>
        <strain evidence="1 2">EPI-7</strain>
    </source>
</reference>
<accession>A0A7L4YK54</accession>
<organism evidence="1 2">
    <name type="scientific">Epidermidibacterium keratini</name>
    <dbReference type="NCBI Taxonomy" id="1891644"/>
    <lineage>
        <taxon>Bacteria</taxon>
        <taxon>Bacillati</taxon>
        <taxon>Actinomycetota</taxon>
        <taxon>Actinomycetes</taxon>
        <taxon>Sporichthyales</taxon>
        <taxon>Sporichthyaceae</taxon>
        <taxon>Epidermidibacterium</taxon>
    </lineage>
</organism>
<proteinExistence type="predicted"/>
<dbReference type="Gene3D" id="3.10.129.10">
    <property type="entry name" value="Hotdog Thioesterase"/>
    <property type="match status" value="1"/>
</dbReference>
<dbReference type="KEGG" id="eke:EK0264_00450"/>
<dbReference type="InterPro" id="IPR029069">
    <property type="entry name" value="HotDog_dom_sf"/>
</dbReference>
<protein>
    <recommendedName>
        <fullName evidence="3">MaoC-like domain-containing protein</fullName>
    </recommendedName>
</protein>
<sequence>MMSRRLKAYNTAVESENKIHDDDTARKFGFAGGLVPGVEVHGYLAWGPVAAWGEDWLRRGQMSSRYKLPTYDGQEISVTFDEGSGEAQVVNPDGTPVSFAQAEIPTDEPPRIDLSRYAEGPLPDAPPAASPQTLAVGTQLGSIEIDFPDEKAQTYLADVREELPLYTERGYAHPGWVLGLANLALLKNVTLGPWIHVGSTVRNLGVIEPGAHVSTRGFVSDEYEKSGHRFVDLDLVVLADDTPVAMIAHTAIYRPRQVADAG</sequence>
<dbReference type="AlphaFoldDB" id="A0A7L4YK54"/>
<keyword evidence="2" id="KW-1185">Reference proteome</keyword>
<dbReference type="OrthoDB" id="5174360at2"/>
<dbReference type="InParanoid" id="A0A7L4YK54"/>
<name>A0A7L4YK54_9ACTN</name>
<evidence type="ECO:0000313" key="2">
    <source>
        <dbReference type="Proteomes" id="UP000463857"/>
    </source>
</evidence>
<evidence type="ECO:0000313" key="1">
    <source>
        <dbReference type="EMBL" id="QHB98916.1"/>
    </source>
</evidence>
<dbReference type="SUPFAM" id="SSF54637">
    <property type="entry name" value="Thioesterase/thiol ester dehydrase-isomerase"/>
    <property type="match status" value="1"/>
</dbReference>
<dbReference type="RefSeq" id="WP_159541884.1">
    <property type="nucleotide sequence ID" value="NZ_CP047156.1"/>
</dbReference>
<dbReference type="EMBL" id="CP047156">
    <property type="protein sequence ID" value="QHB98916.1"/>
    <property type="molecule type" value="Genomic_DNA"/>
</dbReference>
<gene>
    <name evidence="1" type="ORF">EK0264_00450</name>
</gene>